<organism evidence="2 3">
    <name type="scientific">Limulus polyphemus</name>
    <name type="common">Atlantic horseshoe crab</name>
    <dbReference type="NCBI Taxonomy" id="6850"/>
    <lineage>
        <taxon>Eukaryota</taxon>
        <taxon>Metazoa</taxon>
        <taxon>Ecdysozoa</taxon>
        <taxon>Arthropoda</taxon>
        <taxon>Chelicerata</taxon>
        <taxon>Merostomata</taxon>
        <taxon>Xiphosura</taxon>
        <taxon>Limulidae</taxon>
        <taxon>Limulus</taxon>
    </lineage>
</organism>
<accession>A0ABM1T1I5</accession>
<keyword evidence="1" id="KW-0472">Membrane</keyword>
<keyword evidence="1" id="KW-1133">Transmembrane helix</keyword>
<keyword evidence="2" id="KW-1185">Reference proteome</keyword>
<reference evidence="3" key="1">
    <citation type="submission" date="2025-08" db="UniProtKB">
        <authorList>
            <consortium name="RefSeq"/>
        </authorList>
    </citation>
    <scope>IDENTIFICATION</scope>
    <source>
        <tissue evidence="3">Muscle</tissue>
    </source>
</reference>
<evidence type="ECO:0000313" key="3">
    <source>
        <dbReference type="RefSeq" id="XP_022249741.1"/>
    </source>
</evidence>
<evidence type="ECO:0000256" key="1">
    <source>
        <dbReference type="SAM" id="Phobius"/>
    </source>
</evidence>
<dbReference type="RefSeq" id="XP_022249741.1">
    <property type="nucleotide sequence ID" value="XM_022394033.1"/>
</dbReference>
<keyword evidence="1" id="KW-0812">Transmembrane</keyword>
<dbReference type="Proteomes" id="UP000694941">
    <property type="component" value="Unplaced"/>
</dbReference>
<evidence type="ECO:0000313" key="2">
    <source>
        <dbReference type="Proteomes" id="UP000694941"/>
    </source>
</evidence>
<protein>
    <submittedName>
        <fullName evidence="3">Uncharacterized protein LOC111087430 isoform X2</fullName>
    </submittedName>
</protein>
<sequence>MRISALSCGTKRVATPLLFTMGFTTKIMVFLITLFLINSSDAFKRPLFNGSVFGKRTEIENGITRKCGRKSPVNKWRKMQGHVCEKWRNH</sequence>
<feature type="transmembrane region" description="Helical" evidence="1">
    <location>
        <begin position="17"/>
        <end position="37"/>
    </location>
</feature>
<dbReference type="GeneID" id="111087430"/>
<proteinExistence type="predicted"/>
<gene>
    <name evidence="3" type="primary">LOC111087430</name>
</gene>
<name>A0ABM1T1I5_LIMPO</name>